<evidence type="ECO:0000256" key="1">
    <source>
        <dbReference type="ARBA" id="ARBA00000085"/>
    </source>
</evidence>
<dbReference type="PANTHER" id="PTHR34220">
    <property type="entry name" value="SENSOR HISTIDINE KINASE YPDA"/>
    <property type="match status" value="1"/>
</dbReference>
<dbReference type="RefSeq" id="WP_271011968.1">
    <property type="nucleotide sequence ID" value="NZ_JAQIFT010000040.1"/>
</dbReference>
<feature type="coiled-coil region" evidence="8">
    <location>
        <begin position="101"/>
        <end position="128"/>
    </location>
</feature>
<dbReference type="Gene3D" id="6.10.340.10">
    <property type="match status" value="1"/>
</dbReference>
<dbReference type="PROSITE" id="PS50885">
    <property type="entry name" value="HAMP"/>
    <property type="match status" value="1"/>
</dbReference>
<evidence type="ECO:0000313" key="13">
    <source>
        <dbReference type="Proteomes" id="UP001169242"/>
    </source>
</evidence>
<proteinExistence type="predicted"/>
<dbReference type="PANTHER" id="PTHR34220:SF7">
    <property type="entry name" value="SENSOR HISTIDINE KINASE YPDA"/>
    <property type="match status" value="1"/>
</dbReference>
<dbReference type="AlphaFoldDB" id="A0AA42DMG5"/>
<evidence type="ECO:0000313" key="12">
    <source>
        <dbReference type="EMBL" id="MDA3731601.1"/>
    </source>
</evidence>
<feature type="domain" description="HAMP" evidence="11">
    <location>
        <begin position="206"/>
        <end position="258"/>
    </location>
</feature>
<dbReference type="PROSITE" id="PS50109">
    <property type="entry name" value="HIS_KIN"/>
    <property type="match status" value="1"/>
</dbReference>
<dbReference type="PRINTS" id="PR00344">
    <property type="entry name" value="BCTRLSENSOR"/>
</dbReference>
<dbReference type="Gene3D" id="3.30.565.10">
    <property type="entry name" value="Histidine kinase-like ATPase, C-terminal domain"/>
    <property type="match status" value="1"/>
</dbReference>
<reference evidence="12" key="1">
    <citation type="journal article" date="2023" name="Int. J. Syst. Evol. Microbiol.">
        <title>&lt;i&gt;Holtiella tumoricola&lt;/i&gt; gen. nov. sp. nov., isolated from a human clinical sample.</title>
        <authorList>
            <person name="Allen-Vercoe E."/>
            <person name="Daigneault M.C."/>
            <person name="Vancuren S.J."/>
            <person name="Cochrane K."/>
            <person name="O'Neal L.L."/>
            <person name="Sankaranarayanan K."/>
            <person name="Lawson P.A."/>
        </authorList>
    </citation>
    <scope>NUCLEOTIDE SEQUENCE</scope>
    <source>
        <strain evidence="12">CC70A</strain>
    </source>
</reference>
<comment type="catalytic activity">
    <reaction evidence="1">
        <text>ATP + protein L-histidine = ADP + protein N-phospho-L-histidine.</text>
        <dbReference type="EC" id="2.7.13.3"/>
    </reaction>
</comment>
<dbReference type="InterPro" id="IPR036890">
    <property type="entry name" value="HATPase_C_sf"/>
</dbReference>
<evidence type="ECO:0000259" key="10">
    <source>
        <dbReference type="PROSITE" id="PS50109"/>
    </source>
</evidence>
<dbReference type="InterPro" id="IPR050640">
    <property type="entry name" value="Bact_2-comp_sensor_kinase"/>
</dbReference>
<dbReference type="Proteomes" id="UP001169242">
    <property type="component" value="Unassembled WGS sequence"/>
</dbReference>
<dbReference type="EMBL" id="JAQIFT010000040">
    <property type="protein sequence ID" value="MDA3731601.1"/>
    <property type="molecule type" value="Genomic_DNA"/>
</dbReference>
<feature type="transmembrane region" description="Helical" evidence="9">
    <location>
        <begin position="12"/>
        <end position="32"/>
    </location>
</feature>
<evidence type="ECO:0000256" key="6">
    <source>
        <dbReference type="ARBA" id="ARBA00022777"/>
    </source>
</evidence>
<dbReference type="InterPro" id="IPR010559">
    <property type="entry name" value="Sig_transdc_His_kin_internal"/>
</dbReference>
<evidence type="ECO:0000259" key="11">
    <source>
        <dbReference type="PROSITE" id="PS50885"/>
    </source>
</evidence>
<dbReference type="CDD" id="cd06225">
    <property type="entry name" value="HAMP"/>
    <property type="match status" value="1"/>
</dbReference>
<dbReference type="InterPro" id="IPR004358">
    <property type="entry name" value="Sig_transdc_His_kin-like_C"/>
</dbReference>
<evidence type="ECO:0000256" key="9">
    <source>
        <dbReference type="SAM" id="Phobius"/>
    </source>
</evidence>
<evidence type="ECO:0000256" key="4">
    <source>
        <dbReference type="ARBA" id="ARBA00022553"/>
    </source>
</evidence>
<keyword evidence="4" id="KW-0597">Phosphoprotein</keyword>
<evidence type="ECO:0000256" key="3">
    <source>
        <dbReference type="ARBA" id="ARBA00012438"/>
    </source>
</evidence>
<keyword evidence="8" id="KW-0175">Coiled coil</keyword>
<sequence length="485" mass="56315">MNWTNMSLKTKLKLFMFSVLIPLVCLVLYMIVRFSTYTDRYVPIINDINIANAFDMHFKQDVDYAMYRIAIGSEKFENTQIEQILKRSKVYFKQLEDGTNLEKSRKQVRMAQRNLELLEKKIYQIKANCEESGHYDENMFILENDIYVFTELITDEIEEYVYYEALELEKVKHAIENDINHMLQIILLIFACVLVVTWLLIIVISDSISKPLQHLCELTKQVGEGDFSIKQPKSRGDEVMALEQSFHTMVGKIESLVENVKQEQINLRQMELKLLQVQINPHFLYNTLDAISWMAEDGQTDEVVEMVSALSEFFRTGLSKGRDYITLKEEESHIRSYLQIQKFRYADILEYEIDIPEVIGDFMLLKLTLQPLIENALYHGIKQKRGKGKITVTADYDVYSIFLKVKDNGIGMKEDELQALRERVERGNLATSDKGFGLANVHERIRLNYGNDYGLVIDSTYGEGTCVTVCLPSRTSLPKENLLFL</sequence>
<dbReference type="Pfam" id="PF06580">
    <property type="entry name" value="His_kinase"/>
    <property type="match status" value="1"/>
</dbReference>
<evidence type="ECO:0000256" key="2">
    <source>
        <dbReference type="ARBA" id="ARBA00004370"/>
    </source>
</evidence>
<protein>
    <recommendedName>
        <fullName evidence="3">histidine kinase</fullName>
        <ecNumber evidence="3">2.7.13.3</ecNumber>
    </recommendedName>
</protein>
<comment type="subcellular location">
    <subcellularLocation>
        <location evidence="2">Membrane</location>
    </subcellularLocation>
</comment>
<feature type="coiled-coil region" evidence="8">
    <location>
        <begin position="253"/>
        <end position="280"/>
    </location>
</feature>
<gene>
    <name evidence="12" type="ORF">PBV87_08950</name>
</gene>
<accession>A0AA42DMG5</accession>
<keyword evidence="6 12" id="KW-0418">Kinase</keyword>
<evidence type="ECO:0000256" key="8">
    <source>
        <dbReference type="SAM" id="Coils"/>
    </source>
</evidence>
<comment type="caution">
    <text evidence="12">The sequence shown here is derived from an EMBL/GenBank/DDBJ whole genome shotgun (WGS) entry which is preliminary data.</text>
</comment>
<evidence type="ECO:0000256" key="5">
    <source>
        <dbReference type="ARBA" id="ARBA00022679"/>
    </source>
</evidence>
<dbReference type="GO" id="GO:0000155">
    <property type="term" value="F:phosphorelay sensor kinase activity"/>
    <property type="evidence" value="ECO:0007669"/>
    <property type="project" value="InterPro"/>
</dbReference>
<dbReference type="SUPFAM" id="SSF158472">
    <property type="entry name" value="HAMP domain-like"/>
    <property type="match status" value="1"/>
</dbReference>
<dbReference type="SUPFAM" id="SSF55874">
    <property type="entry name" value="ATPase domain of HSP90 chaperone/DNA topoisomerase II/histidine kinase"/>
    <property type="match status" value="1"/>
</dbReference>
<dbReference type="InterPro" id="IPR003594">
    <property type="entry name" value="HATPase_dom"/>
</dbReference>
<name>A0AA42DMG5_9FIRM</name>
<dbReference type="InterPro" id="IPR005467">
    <property type="entry name" value="His_kinase_dom"/>
</dbReference>
<feature type="transmembrane region" description="Helical" evidence="9">
    <location>
        <begin position="182"/>
        <end position="204"/>
    </location>
</feature>
<dbReference type="SMART" id="SM00387">
    <property type="entry name" value="HATPase_c"/>
    <property type="match status" value="1"/>
</dbReference>
<evidence type="ECO:0000256" key="7">
    <source>
        <dbReference type="ARBA" id="ARBA00023012"/>
    </source>
</evidence>
<keyword evidence="5" id="KW-0808">Transferase</keyword>
<dbReference type="Pfam" id="PF02518">
    <property type="entry name" value="HATPase_c"/>
    <property type="match status" value="1"/>
</dbReference>
<dbReference type="GO" id="GO:0016020">
    <property type="term" value="C:membrane"/>
    <property type="evidence" value="ECO:0007669"/>
    <property type="project" value="UniProtKB-SubCell"/>
</dbReference>
<keyword evidence="9" id="KW-0812">Transmembrane</keyword>
<organism evidence="12 13">
    <name type="scientific">Holtiella tumoricola</name>
    <dbReference type="NCBI Taxonomy" id="3018743"/>
    <lineage>
        <taxon>Bacteria</taxon>
        <taxon>Bacillati</taxon>
        <taxon>Bacillota</taxon>
        <taxon>Clostridia</taxon>
        <taxon>Lachnospirales</taxon>
        <taxon>Cellulosilyticaceae</taxon>
        <taxon>Holtiella</taxon>
    </lineage>
</organism>
<keyword evidence="9" id="KW-1133">Transmembrane helix</keyword>
<feature type="domain" description="Histidine kinase" evidence="10">
    <location>
        <begin position="358"/>
        <end position="475"/>
    </location>
</feature>
<keyword evidence="7" id="KW-0902">Two-component regulatory system</keyword>
<dbReference type="InterPro" id="IPR003660">
    <property type="entry name" value="HAMP_dom"/>
</dbReference>
<dbReference type="EC" id="2.7.13.3" evidence="3"/>
<keyword evidence="13" id="KW-1185">Reference proteome</keyword>
<keyword evidence="9" id="KW-0472">Membrane</keyword>